<proteinExistence type="predicted"/>
<dbReference type="Proteomes" id="UP000018144">
    <property type="component" value="Unassembled WGS sequence"/>
</dbReference>
<organism evidence="2 3">
    <name type="scientific">Pyronema omphalodes (strain CBS 100304)</name>
    <name type="common">Pyronema confluens</name>
    <dbReference type="NCBI Taxonomy" id="1076935"/>
    <lineage>
        <taxon>Eukaryota</taxon>
        <taxon>Fungi</taxon>
        <taxon>Dikarya</taxon>
        <taxon>Ascomycota</taxon>
        <taxon>Pezizomycotina</taxon>
        <taxon>Pezizomycetes</taxon>
        <taxon>Pezizales</taxon>
        <taxon>Pyronemataceae</taxon>
        <taxon>Pyronema</taxon>
    </lineage>
</organism>
<dbReference type="OrthoDB" id="2013972at2759"/>
<keyword evidence="2" id="KW-0808">Transferase</keyword>
<dbReference type="eggNOG" id="ENOG502QSKG">
    <property type="taxonomic scope" value="Eukaryota"/>
</dbReference>
<feature type="compositionally biased region" description="Polar residues" evidence="1">
    <location>
        <begin position="1"/>
        <end position="16"/>
    </location>
</feature>
<sequence>MASTTQPESQYENSATHIEPESEYDSSYFSNSSAGSTTASLSSAILDYVYENGRRYHAYREGVYVLPNDESEQDRLDLVHHIMLMLLSGKLLVAPVDTPQKILDLGTGTGIWAVDAADEYPSAEVIGNDLSPIQPGWVPPNCKFEVDDFEADWPHPHDTFDVVHARTLSGSVKDWPKLHEQAFKALKSGGILEVQEPAVWAWSDDGTLKDDSYYMQMQRLTEEASVKMGRRFNTAADQKQWMIDAGFVDVQEKIYIISPPLHVPRFSFTVLTLHYLPFGPWPKNKKLKQIGFMQKQQLQDALEPYCLALFTRVLDWSNEQVADFLAKVREEIQSGKQHSYTKAYFVYGRKP</sequence>
<gene>
    <name evidence="2" type="ORF">PCON_04046</name>
</gene>
<dbReference type="PANTHER" id="PTHR43591:SF24">
    <property type="entry name" value="2-METHOXY-6-POLYPRENYL-1,4-BENZOQUINOL METHYLASE, MITOCHONDRIAL"/>
    <property type="match status" value="1"/>
</dbReference>
<dbReference type="InterPro" id="IPR029063">
    <property type="entry name" value="SAM-dependent_MTases_sf"/>
</dbReference>
<keyword evidence="3" id="KW-1185">Reference proteome</keyword>
<evidence type="ECO:0000256" key="1">
    <source>
        <dbReference type="SAM" id="MobiDB-lite"/>
    </source>
</evidence>
<evidence type="ECO:0000313" key="2">
    <source>
        <dbReference type="EMBL" id="CCX04927.1"/>
    </source>
</evidence>
<feature type="region of interest" description="Disordered" evidence="1">
    <location>
        <begin position="1"/>
        <end position="30"/>
    </location>
</feature>
<accession>U4KUY5</accession>
<dbReference type="GO" id="GO:0008168">
    <property type="term" value="F:methyltransferase activity"/>
    <property type="evidence" value="ECO:0007669"/>
    <property type="project" value="UniProtKB-KW"/>
</dbReference>
<dbReference type="CDD" id="cd02440">
    <property type="entry name" value="AdoMet_MTases"/>
    <property type="match status" value="1"/>
</dbReference>
<dbReference type="OMA" id="IHTRTIC"/>
<dbReference type="Gene3D" id="3.40.50.150">
    <property type="entry name" value="Vaccinia Virus protein VP39"/>
    <property type="match status" value="1"/>
</dbReference>
<dbReference type="STRING" id="1076935.U4KUY5"/>
<name>U4KUY5_PYROM</name>
<evidence type="ECO:0000313" key="3">
    <source>
        <dbReference type="Proteomes" id="UP000018144"/>
    </source>
</evidence>
<reference evidence="2 3" key="1">
    <citation type="journal article" date="2013" name="PLoS Genet.">
        <title>The genome and development-dependent transcriptomes of Pyronema confluens: a window into fungal evolution.</title>
        <authorList>
            <person name="Traeger S."/>
            <person name="Altegoer F."/>
            <person name="Freitag M."/>
            <person name="Gabaldon T."/>
            <person name="Kempken F."/>
            <person name="Kumar A."/>
            <person name="Marcet-Houben M."/>
            <person name="Poggeler S."/>
            <person name="Stajich J.E."/>
            <person name="Nowrousian M."/>
        </authorList>
    </citation>
    <scope>NUCLEOTIDE SEQUENCE [LARGE SCALE GENOMIC DNA]</scope>
    <source>
        <strain evidence="3">CBS 100304</strain>
        <tissue evidence="2">Vegetative mycelium</tissue>
    </source>
</reference>
<keyword evidence="2" id="KW-0489">Methyltransferase</keyword>
<dbReference type="AlphaFoldDB" id="U4KUY5"/>
<dbReference type="GO" id="GO:0032259">
    <property type="term" value="P:methylation"/>
    <property type="evidence" value="ECO:0007669"/>
    <property type="project" value="UniProtKB-KW"/>
</dbReference>
<dbReference type="PANTHER" id="PTHR43591">
    <property type="entry name" value="METHYLTRANSFERASE"/>
    <property type="match status" value="1"/>
</dbReference>
<dbReference type="EMBL" id="HF935220">
    <property type="protein sequence ID" value="CCX04927.1"/>
    <property type="molecule type" value="Genomic_DNA"/>
</dbReference>
<dbReference type="Pfam" id="PF13489">
    <property type="entry name" value="Methyltransf_23"/>
    <property type="match status" value="1"/>
</dbReference>
<dbReference type="SUPFAM" id="SSF53335">
    <property type="entry name" value="S-adenosyl-L-methionine-dependent methyltransferases"/>
    <property type="match status" value="1"/>
</dbReference>
<protein>
    <submittedName>
        <fullName evidence="2">Similar to Trans-aconitate 2-methyltransferase acc. no. C5CSI6</fullName>
    </submittedName>
</protein>